<dbReference type="OrthoDB" id="2872747at2"/>
<evidence type="ECO:0000313" key="1">
    <source>
        <dbReference type="EMBL" id="KZE66328.1"/>
    </source>
</evidence>
<evidence type="ECO:0008006" key="3">
    <source>
        <dbReference type="Google" id="ProtNLM"/>
    </source>
</evidence>
<dbReference type="SUPFAM" id="SSF55594">
    <property type="entry name" value="HPr-like"/>
    <property type="match status" value="1"/>
</dbReference>
<accession>A0A163R7U9</accession>
<comment type="caution">
    <text evidence="1">The sequence shown here is derived from an EMBL/GenBank/DDBJ whole genome shotgun (WGS) entry which is preliminary data.</text>
</comment>
<dbReference type="Proteomes" id="UP000076567">
    <property type="component" value="Unassembled WGS sequence"/>
</dbReference>
<dbReference type="Gene3D" id="3.30.1340.10">
    <property type="entry name" value="HPr-like"/>
    <property type="match status" value="1"/>
</dbReference>
<evidence type="ECO:0000313" key="2">
    <source>
        <dbReference type="Proteomes" id="UP000076567"/>
    </source>
</evidence>
<sequence length="88" mass="9629">MKQICSRKVKVTAKYTVNKAIEIMQSAKKINSQLFLSKDGITVHASGLSQLVSFFLTLKEGDSFLYIVEGADAESAMSLISPQETVSQ</sequence>
<dbReference type="AlphaFoldDB" id="A0A163R7U9"/>
<name>A0A163R7U9_9BACL</name>
<protein>
    <recommendedName>
        <fullName evidence="3">HPr family phosphocarrier protein</fullName>
    </recommendedName>
</protein>
<gene>
    <name evidence="1" type="ORF">AWM68_08155</name>
</gene>
<proteinExistence type="predicted"/>
<reference evidence="2" key="1">
    <citation type="submission" date="2016-01" db="EMBL/GenBank/DDBJ databases">
        <title>Draft genome of Chromobacterium sp. F49.</title>
        <authorList>
            <person name="Hong K.W."/>
        </authorList>
    </citation>
    <scope>NUCLEOTIDE SEQUENCE [LARGE SCALE GENOMIC DNA]</scope>
    <source>
        <strain evidence="2">P7IIIA</strain>
    </source>
</reference>
<organism evidence="1 2">
    <name type="scientific">Fictibacillus phosphorivorans</name>
    <dbReference type="NCBI Taxonomy" id="1221500"/>
    <lineage>
        <taxon>Bacteria</taxon>
        <taxon>Bacillati</taxon>
        <taxon>Bacillota</taxon>
        <taxon>Bacilli</taxon>
        <taxon>Bacillales</taxon>
        <taxon>Fictibacillaceae</taxon>
        <taxon>Fictibacillus</taxon>
    </lineage>
</organism>
<dbReference type="RefSeq" id="WP_066242087.1">
    <property type="nucleotide sequence ID" value="NZ_LRFC01000023.1"/>
</dbReference>
<dbReference type="InterPro" id="IPR035895">
    <property type="entry name" value="HPr-like_sf"/>
</dbReference>
<keyword evidence="2" id="KW-1185">Reference proteome</keyword>
<dbReference type="EMBL" id="LRFC01000023">
    <property type="protein sequence ID" value="KZE66328.1"/>
    <property type="molecule type" value="Genomic_DNA"/>
</dbReference>